<evidence type="ECO:0000313" key="2">
    <source>
        <dbReference type="Proteomes" id="UP000879542"/>
    </source>
</evidence>
<dbReference type="Proteomes" id="UP000879542">
    <property type="component" value="Unassembled WGS sequence"/>
</dbReference>
<proteinExistence type="predicted"/>
<protein>
    <submittedName>
        <fullName evidence="1">Uncharacterized protein</fullName>
    </submittedName>
</protein>
<dbReference type="RefSeq" id="WP_021368577.1">
    <property type="nucleotide sequence ID" value="NZ_BIOT01000031.1"/>
</dbReference>
<name>A0A9P3U1V1_CLODI</name>
<gene>
    <name evidence="1" type="ORF">KRQ00_003564</name>
</gene>
<reference evidence="1" key="2">
    <citation type="submission" date="2021-06" db="EMBL/GenBank/DDBJ databases">
        <authorList>
            <consortium name="NCBI Pathogen Detection Project"/>
        </authorList>
    </citation>
    <scope>NUCLEOTIDE SEQUENCE</scope>
    <source>
        <strain evidence="1">Clostridioides</strain>
    </source>
</reference>
<dbReference type="AlphaFoldDB" id="A0A9P3U1V1"/>
<organism evidence="1 2">
    <name type="scientific">Clostridioides difficile</name>
    <name type="common">Peptoclostridium difficile</name>
    <dbReference type="NCBI Taxonomy" id="1496"/>
    <lineage>
        <taxon>Bacteria</taxon>
        <taxon>Bacillati</taxon>
        <taxon>Bacillota</taxon>
        <taxon>Clostridia</taxon>
        <taxon>Peptostreptococcales</taxon>
        <taxon>Peptostreptococcaceae</taxon>
        <taxon>Clostridioides</taxon>
    </lineage>
</organism>
<evidence type="ECO:0000313" key="1">
    <source>
        <dbReference type="EMBL" id="HBH2621755.1"/>
    </source>
</evidence>
<accession>A0A9P3U1V1</accession>
<dbReference type="EMBL" id="DAEQIJ010000026">
    <property type="protein sequence ID" value="HBH2621755.1"/>
    <property type="molecule type" value="Genomic_DNA"/>
</dbReference>
<sequence>MAWNLRSKSFLLSREVLKIKRDITEEISSAAYVPDNLKYYDNVMKETPGMYGRECSLDFIKKKQEKLLKLKKKVKKNYDSNINKIDSYLKILEESIIDESDHVELVVFKLYLQLENVVKVTETVNDLGFRIKTNTYARERKYSTNDITSIITDPFANVVEDLKILVQDRQRKNYHGNKECF</sequence>
<comment type="caution">
    <text evidence="1">The sequence shown here is derived from an EMBL/GenBank/DDBJ whole genome shotgun (WGS) entry which is preliminary data.</text>
</comment>
<reference evidence="1" key="1">
    <citation type="journal article" date="2018" name="Genome Biol.">
        <title>SKESA: strategic k-mer extension for scrupulous assemblies.</title>
        <authorList>
            <person name="Souvorov A."/>
            <person name="Agarwala R."/>
            <person name="Lipman D.J."/>
        </authorList>
    </citation>
    <scope>NUCLEOTIDE SEQUENCE</scope>
    <source>
        <strain evidence="1">Clostridioides</strain>
    </source>
</reference>